<keyword evidence="1" id="KW-1133">Transmembrane helix</keyword>
<evidence type="ECO:0000313" key="3">
    <source>
        <dbReference type="Proteomes" id="UP000552644"/>
    </source>
</evidence>
<dbReference type="EMBL" id="JACHJP010000017">
    <property type="protein sequence ID" value="MBB4920822.1"/>
    <property type="molecule type" value="Genomic_DNA"/>
</dbReference>
<evidence type="ECO:0000256" key="1">
    <source>
        <dbReference type="SAM" id="Phobius"/>
    </source>
</evidence>
<feature type="transmembrane region" description="Helical" evidence="1">
    <location>
        <begin position="102"/>
        <end position="123"/>
    </location>
</feature>
<proteinExistence type="predicted"/>
<comment type="caution">
    <text evidence="2">The sequence shown here is derived from an EMBL/GenBank/DDBJ whole genome shotgun (WGS) entry which is preliminary data.</text>
</comment>
<protein>
    <recommendedName>
        <fullName evidence="4">Small membrane hydrophobic protein</fullName>
    </recommendedName>
</protein>
<name>A0A7W7QW28_9ACTN</name>
<keyword evidence="1" id="KW-0812">Transmembrane</keyword>
<reference evidence="2 3" key="1">
    <citation type="submission" date="2020-08" db="EMBL/GenBank/DDBJ databases">
        <title>Genomic Encyclopedia of Type Strains, Phase III (KMG-III): the genomes of soil and plant-associated and newly described type strains.</title>
        <authorList>
            <person name="Whitman W."/>
        </authorList>
    </citation>
    <scope>NUCLEOTIDE SEQUENCE [LARGE SCALE GENOMIC DNA]</scope>
    <source>
        <strain evidence="2 3">CECT 8840</strain>
    </source>
</reference>
<feature type="transmembrane region" description="Helical" evidence="1">
    <location>
        <begin position="48"/>
        <end position="69"/>
    </location>
</feature>
<feature type="transmembrane region" description="Helical" evidence="1">
    <location>
        <begin position="76"/>
        <end position="96"/>
    </location>
</feature>
<dbReference type="RefSeq" id="WP_184725491.1">
    <property type="nucleotide sequence ID" value="NZ_JACHJP010000017.1"/>
</dbReference>
<evidence type="ECO:0008006" key="4">
    <source>
        <dbReference type="Google" id="ProtNLM"/>
    </source>
</evidence>
<organism evidence="2 3">
    <name type="scientific">Streptosporangium saharense</name>
    <dbReference type="NCBI Taxonomy" id="1706840"/>
    <lineage>
        <taxon>Bacteria</taxon>
        <taxon>Bacillati</taxon>
        <taxon>Actinomycetota</taxon>
        <taxon>Actinomycetes</taxon>
        <taxon>Streptosporangiales</taxon>
        <taxon>Streptosporangiaceae</taxon>
        <taxon>Streptosporangium</taxon>
    </lineage>
</organism>
<gene>
    <name evidence="2" type="ORF">FHS44_007974</name>
</gene>
<dbReference type="Proteomes" id="UP000552644">
    <property type="component" value="Unassembled WGS sequence"/>
</dbReference>
<keyword evidence="3" id="KW-1185">Reference proteome</keyword>
<feature type="transmembrane region" description="Helical" evidence="1">
    <location>
        <begin position="7"/>
        <end position="28"/>
    </location>
</feature>
<sequence length="139" mass="14677">MSLKTVNTVLATLGALFIFYIGVSYVLIPEATAPSFGLPTWPSGDGGGFLVLKGIRDIVTGLILVVLMVARQRRALGWVMLAEAVIPFGDMTNILVHNGSTAAAFGVHGLTAATMVVVGLLILRETRKARETREAPVSA</sequence>
<dbReference type="Pfam" id="PF14087">
    <property type="entry name" value="DUF4267"/>
    <property type="match status" value="1"/>
</dbReference>
<evidence type="ECO:0000313" key="2">
    <source>
        <dbReference type="EMBL" id="MBB4920822.1"/>
    </source>
</evidence>
<keyword evidence="1" id="KW-0472">Membrane</keyword>
<accession>A0A7W7QW28</accession>
<dbReference type="AlphaFoldDB" id="A0A7W7QW28"/>
<dbReference type="InterPro" id="IPR025363">
    <property type="entry name" value="DUF4267"/>
</dbReference>